<proteinExistence type="predicted"/>
<name>A0A1B2ICB0_9CAUD</name>
<sequence>MLQYFEIPSLDATMRKSMADGIIARVLLESGIDPKKVIYTDDLDNVQQPGATIGDTSEILYASPDMVEVEIVEERDEMERIARGVGLHRERYFFENKSDHVRAWASRVFYNVTVNIKRRSKSRTDLHRWCNRLNSLIDMGRYSTMMESESYYLIPMDALRLLNACYVAAETRVPRHASFKEYLKDYFGDEVTVTSDVVGNKNRLAVRHSPTRVEVVYDVSGPQTQKEENDWSATFSFNYRYQRPEEVLVEHPYILNQTPIAKEYFPQPEPPFLSNEELVERGIYQSQQDALAYEGTRPPILQLPYLLSDEDQFLKLHRVRSQSEIAIFGTDIAFGIENMSNPDVLSTEQVPYTWQQVIKDYITYCRERDPSGQCCIFQYQLYKNGFYIEPSKYRWDGEWLILEDEIDVTAQYYALEVLRTDWGSFPRQCLSIIDKFPGLIDWIIDWLIPGKINPRPVKPTVPDVIDHIDINRPDAGFWLTIFNTSIIDARRMGER</sequence>
<dbReference type="OrthoDB" id="3957at10239"/>
<gene>
    <name evidence="1" type="ORF">EARLPHILLIPIV_60</name>
</gene>
<evidence type="ECO:0000313" key="2">
    <source>
        <dbReference type="Proteomes" id="UP000201594"/>
    </source>
</evidence>
<evidence type="ECO:0000313" key="1">
    <source>
        <dbReference type="EMBL" id="ANZ48910.1"/>
    </source>
</evidence>
<dbReference type="RefSeq" id="YP_009278372.1">
    <property type="nucleotide sequence ID" value="NC_031007.1"/>
</dbReference>
<dbReference type="EMBL" id="KX397367">
    <property type="protein sequence ID" value="ANZ48910.1"/>
    <property type="molecule type" value="Genomic_DNA"/>
</dbReference>
<protein>
    <submittedName>
        <fullName evidence="1">Uncharacterized protein</fullName>
    </submittedName>
</protein>
<organism evidence="1 2">
    <name type="scientific">Erwinia phage vB_EamM_EarlPhillipIV</name>
    <dbReference type="NCBI Taxonomy" id="1883372"/>
    <lineage>
        <taxon>Viruses</taxon>
        <taxon>Duplodnaviria</taxon>
        <taxon>Heunggongvirae</taxon>
        <taxon>Uroviricota</taxon>
        <taxon>Caudoviricetes</taxon>
        <taxon>Chimalliviridae</taxon>
        <taxon>Derbicusvirus</taxon>
        <taxon>Derbicusvirus derbicus</taxon>
    </lineage>
</organism>
<dbReference type="GeneID" id="29061664"/>
<dbReference type="Proteomes" id="UP000201594">
    <property type="component" value="Segment"/>
</dbReference>
<accession>A0A1B2ICB0</accession>
<reference evidence="1 2" key="1">
    <citation type="submission" date="2016-06" db="EMBL/GenBank/DDBJ databases">
        <authorList>
            <person name="Kjaerup R.B."/>
            <person name="Dalgaard T.S."/>
            <person name="Juul-Madsen H.R."/>
        </authorList>
    </citation>
    <scope>NUCLEOTIDE SEQUENCE [LARGE SCALE GENOMIC DNA]</scope>
</reference>
<dbReference type="KEGG" id="vg:29061664"/>